<reference evidence="1 2" key="2">
    <citation type="journal article" date="2023" name="Plant Pathol.">
        <title>Dismantling and reorganizing Pseudomonas marginalis sensu#lato.</title>
        <authorList>
            <person name="Sawada H."/>
            <person name="Fujikawa T."/>
            <person name="Satou M."/>
        </authorList>
    </citation>
    <scope>NUCLEOTIDE SEQUENCE [LARGE SCALE GENOMIC DNA]</scope>
    <source>
        <strain evidence="1 2">MAFF 302030</strain>
    </source>
</reference>
<sequence length="192" mass="21154">MQATRLTLMCHGRTAAQKRACFPLDEPLDMPWSTPKGSRAGQFKGTPRLLCGPELRARQTAELFAGPATIVPALRDLDLGCWQGQGLDQVQQQQPDALQAWLDDSAAAPHGGESLLQLQARLAQWLQEVSAQPGHLLAITHPWVIRVALAQVLNCPLHSCRQMDVEPLSSLELRFNGGWRLRLQANNEDVQG</sequence>
<dbReference type="InterPro" id="IPR029033">
    <property type="entry name" value="His_PPase_superfam"/>
</dbReference>
<dbReference type="SUPFAM" id="SSF53254">
    <property type="entry name" value="Phosphoglycerate mutase-like"/>
    <property type="match status" value="1"/>
</dbReference>
<dbReference type="EMBL" id="JALQCW010000052">
    <property type="protein sequence ID" value="MCK9799813.1"/>
    <property type="molecule type" value="Genomic_DNA"/>
</dbReference>
<evidence type="ECO:0000313" key="1">
    <source>
        <dbReference type="EMBL" id="MCK9799813.1"/>
    </source>
</evidence>
<comment type="caution">
    <text evidence="1">The sequence shown here is derived from an EMBL/GenBank/DDBJ whole genome shotgun (WGS) entry which is preliminary data.</text>
</comment>
<reference evidence="1 2" key="1">
    <citation type="journal article" date="2022" name="Int. J. Syst. Evol. Microbiol.">
        <title>Pseudomonas aegrilactucae sp. nov. and Pseudomonas morbosilactucae sp. nov., pathogens causing bacterial rot of lettuce in Japan.</title>
        <authorList>
            <person name="Sawada H."/>
            <person name="Fujikawa T."/>
            <person name="Satou M."/>
        </authorList>
    </citation>
    <scope>NUCLEOTIDE SEQUENCE [LARGE SCALE GENOMIC DNA]</scope>
    <source>
        <strain evidence="1 2">MAFF 302030</strain>
    </source>
</reference>
<accession>A0A9X1YX16</accession>
<dbReference type="InterPro" id="IPR013078">
    <property type="entry name" value="His_Pase_superF_clade-1"/>
</dbReference>
<name>A0A9X1YX16_9PSED</name>
<dbReference type="Proteomes" id="UP001155059">
    <property type="component" value="Unassembled WGS sequence"/>
</dbReference>
<proteinExistence type="predicted"/>
<dbReference type="RefSeq" id="WP_268266014.1">
    <property type="nucleotide sequence ID" value="NZ_JALQCW010000052.1"/>
</dbReference>
<protein>
    <submittedName>
        <fullName evidence="1">Histidine phosphatase family protein</fullName>
    </submittedName>
</protein>
<evidence type="ECO:0000313" key="2">
    <source>
        <dbReference type="Proteomes" id="UP001155059"/>
    </source>
</evidence>
<gene>
    <name evidence="1" type="ORF">M1B34_19405</name>
</gene>
<dbReference type="Gene3D" id="3.40.50.1240">
    <property type="entry name" value="Phosphoglycerate mutase-like"/>
    <property type="match status" value="1"/>
</dbReference>
<dbReference type="Pfam" id="PF00300">
    <property type="entry name" value="His_Phos_1"/>
    <property type="match status" value="1"/>
</dbReference>
<dbReference type="SMART" id="SM00855">
    <property type="entry name" value="PGAM"/>
    <property type="match status" value="1"/>
</dbReference>
<dbReference type="AlphaFoldDB" id="A0A9X1YX16"/>
<organism evidence="1 2">
    <name type="scientific">Pseudomonas morbosilactucae</name>
    <dbReference type="NCBI Taxonomy" id="2938197"/>
    <lineage>
        <taxon>Bacteria</taxon>
        <taxon>Pseudomonadati</taxon>
        <taxon>Pseudomonadota</taxon>
        <taxon>Gammaproteobacteria</taxon>
        <taxon>Pseudomonadales</taxon>
        <taxon>Pseudomonadaceae</taxon>
        <taxon>Pseudomonas</taxon>
    </lineage>
</organism>